<organism evidence="1 2">
    <name type="scientific">Pseudomonas benzenivorans</name>
    <dbReference type="NCBI Taxonomy" id="556533"/>
    <lineage>
        <taxon>Bacteria</taxon>
        <taxon>Pseudomonadati</taxon>
        <taxon>Pseudomonadota</taxon>
        <taxon>Gammaproteobacteria</taxon>
        <taxon>Pseudomonadales</taxon>
        <taxon>Pseudomonadaceae</taxon>
        <taxon>Pseudomonas</taxon>
    </lineage>
</organism>
<name>A0ABY5H784_9PSED</name>
<reference evidence="1" key="1">
    <citation type="submission" date="2021-04" db="EMBL/GenBank/DDBJ databases">
        <title>Oceanospirillales bacteria with DddD are important DMSP degraders in coastal seawater.</title>
        <authorList>
            <person name="Liu J."/>
        </authorList>
    </citation>
    <scope>NUCLEOTIDE SEQUENCE</scope>
    <source>
        <strain evidence="1">D13-4</strain>
    </source>
</reference>
<accession>A0ABY5H784</accession>
<proteinExistence type="predicted"/>
<dbReference type="EMBL" id="CP073346">
    <property type="protein sequence ID" value="UTW07988.1"/>
    <property type="molecule type" value="Genomic_DNA"/>
</dbReference>
<evidence type="ECO:0000313" key="2">
    <source>
        <dbReference type="Proteomes" id="UP001059672"/>
    </source>
</evidence>
<keyword evidence="2" id="KW-1185">Reference proteome</keyword>
<dbReference type="RefSeq" id="WP_255838581.1">
    <property type="nucleotide sequence ID" value="NZ_CP073346.1"/>
</dbReference>
<evidence type="ECO:0000313" key="1">
    <source>
        <dbReference type="EMBL" id="UTW07988.1"/>
    </source>
</evidence>
<protein>
    <submittedName>
        <fullName evidence="1">Uncharacterized protein</fullName>
    </submittedName>
</protein>
<dbReference type="Proteomes" id="UP001059672">
    <property type="component" value="Chromosome"/>
</dbReference>
<sequence>MTDIERINLICADFESFLRGNYFAADYACCQESLESLRTRYWYESLKQRFSLSGPSQMERCLEPDAVTWNEDGRKKHSSNKWGRYRDGGRLRQTTLAKVEKNAPGSMRIFNHPLWDVLDFENKEVMEGEAFLQLLSAELQVVLFKRKPIGINSYVERVPVNRFLLRKLELRADLEVLACLTWLLREAAAKKCSNAKEIGDSLHNVLLMMALELHALRVALPLLQHFIGRVLPLGLPRYHQIAITPIQYLELAGALNKLVFNIKGQSKVLQWESRVRNMYRLLSGDFGLDVPLAMSLPTEPDRKLSWIPLKVIKQFKSFAWSRNYGWKSVFREE</sequence>
<gene>
    <name evidence="1" type="ORF">KDW96_01230</name>
</gene>